<dbReference type="EMBL" id="AECU01000100">
    <property type="protein sequence ID" value="EFQ07281.1"/>
    <property type="molecule type" value="Genomic_DNA"/>
</dbReference>
<gene>
    <name evidence="1" type="ORF">HMPREF9436_01209</name>
</gene>
<comment type="caution">
    <text evidence="1">The sequence shown here is derived from an EMBL/GenBank/DDBJ whole genome shotgun (WGS) entry which is preliminary data.</text>
</comment>
<name>E2ZHS0_9FIRM</name>
<dbReference type="BioCyc" id="FCF748224-HMP:GTSS-3210-MONOMER"/>
<protein>
    <submittedName>
        <fullName evidence="1">Uncharacterized protein</fullName>
    </submittedName>
</protein>
<sequence>MRCSQIASSDFLRFSPSSICTVQFWFSFTRIGRCFDLYKSYYHCFTAIKFAKPS</sequence>
<dbReference type="Proteomes" id="UP000006028">
    <property type="component" value="Unassembled WGS sequence"/>
</dbReference>
<reference evidence="1 2" key="1">
    <citation type="submission" date="2010-08" db="EMBL/GenBank/DDBJ databases">
        <authorList>
            <person name="Weinstock G."/>
            <person name="Sodergren E."/>
            <person name="Clifton S."/>
            <person name="Fulton L."/>
            <person name="Fulton B."/>
            <person name="Courtney L."/>
            <person name="Fronick C."/>
            <person name="Harrison M."/>
            <person name="Strong C."/>
            <person name="Farmer C."/>
            <person name="Delahaunty K."/>
            <person name="Markovic C."/>
            <person name="Hall O."/>
            <person name="Minx P."/>
            <person name="Tomlinson C."/>
            <person name="Mitreva M."/>
            <person name="Hou S."/>
            <person name="Chen J."/>
            <person name="Wollam A."/>
            <person name="Pepin K.H."/>
            <person name="Johnson M."/>
            <person name="Bhonagiri V."/>
            <person name="Zhang X."/>
            <person name="Suruliraj S."/>
            <person name="Warren W."/>
            <person name="Chinwalla A."/>
            <person name="Mardis E.R."/>
            <person name="Wilson R.K."/>
        </authorList>
    </citation>
    <scope>NUCLEOTIDE SEQUENCE [LARGE SCALE GENOMIC DNA]</scope>
    <source>
        <strain evidence="1 2">KLE1255</strain>
    </source>
</reference>
<dbReference type="STRING" id="748224.HMPREF9436_01209"/>
<evidence type="ECO:0000313" key="1">
    <source>
        <dbReference type="EMBL" id="EFQ07281.1"/>
    </source>
</evidence>
<proteinExistence type="predicted"/>
<organism evidence="1 2">
    <name type="scientific">Faecalibacterium cf. prausnitzii KLE1255</name>
    <dbReference type="NCBI Taxonomy" id="748224"/>
    <lineage>
        <taxon>Bacteria</taxon>
        <taxon>Bacillati</taxon>
        <taxon>Bacillota</taxon>
        <taxon>Clostridia</taxon>
        <taxon>Eubacteriales</taxon>
        <taxon>Oscillospiraceae</taxon>
        <taxon>Faecalibacterium</taxon>
    </lineage>
</organism>
<dbReference type="AlphaFoldDB" id="E2ZHS0"/>
<dbReference type="HOGENOM" id="CLU_3043572_0_0_9"/>
<accession>E2ZHS0</accession>
<evidence type="ECO:0000313" key="2">
    <source>
        <dbReference type="Proteomes" id="UP000006028"/>
    </source>
</evidence>